<keyword evidence="5 9" id="KW-0040">ANK repeat</keyword>
<keyword evidence="3" id="KW-0597">Phosphoprotein</keyword>
<dbReference type="InterPro" id="IPR036770">
    <property type="entry name" value="Ankyrin_rpt-contain_sf"/>
</dbReference>
<evidence type="ECO:0000256" key="8">
    <source>
        <dbReference type="ARBA" id="ARBA00030802"/>
    </source>
</evidence>
<comment type="subcellular location">
    <subcellularLocation>
        <location evidence="1">Nucleus</location>
    </subcellularLocation>
</comment>
<protein>
    <recommendedName>
        <fullName evidence="2">NF-kappa-B inhibitor-like protein 1</fullName>
    </recommendedName>
    <alternativeName>
        <fullName evidence="7">Inhibitor of kappa B-like protein</fullName>
    </alternativeName>
    <alternativeName>
        <fullName evidence="8">Nuclear factor of kappa light polypeptide gene enhancer in B-cells inhibitor-like 1</fullName>
    </alternativeName>
</protein>
<evidence type="ECO:0000256" key="9">
    <source>
        <dbReference type="PROSITE-ProRule" id="PRU00023"/>
    </source>
</evidence>
<feature type="region of interest" description="Disordered" evidence="10">
    <location>
        <begin position="133"/>
        <end position="160"/>
    </location>
</feature>
<evidence type="ECO:0000313" key="11">
    <source>
        <dbReference type="EMBL" id="KAK2149044.1"/>
    </source>
</evidence>
<keyword evidence="4" id="KW-0677">Repeat</keyword>
<reference evidence="11" key="1">
    <citation type="journal article" date="2023" name="Mol. Biol. Evol.">
        <title>Third-Generation Sequencing Reveals the Adaptive Role of the Epigenome in Three Deep-Sea Polychaetes.</title>
        <authorList>
            <person name="Perez M."/>
            <person name="Aroh O."/>
            <person name="Sun Y."/>
            <person name="Lan Y."/>
            <person name="Juniper S.K."/>
            <person name="Young C.R."/>
            <person name="Angers B."/>
            <person name="Qian P.Y."/>
        </authorList>
    </citation>
    <scope>NUCLEOTIDE SEQUENCE</scope>
    <source>
        <strain evidence="11">P08H-3</strain>
    </source>
</reference>
<comment type="caution">
    <text evidence="11">The sequence shown here is derived from an EMBL/GenBank/DDBJ whole genome shotgun (WGS) entry which is preliminary data.</text>
</comment>
<evidence type="ECO:0000256" key="1">
    <source>
        <dbReference type="ARBA" id="ARBA00004123"/>
    </source>
</evidence>
<evidence type="ECO:0000256" key="6">
    <source>
        <dbReference type="ARBA" id="ARBA00023242"/>
    </source>
</evidence>
<dbReference type="EMBL" id="JAODUP010000471">
    <property type="protein sequence ID" value="KAK2149044.1"/>
    <property type="molecule type" value="Genomic_DNA"/>
</dbReference>
<evidence type="ECO:0000256" key="4">
    <source>
        <dbReference type="ARBA" id="ARBA00022737"/>
    </source>
</evidence>
<dbReference type="Pfam" id="PF12796">
    <property type="entry name" value="Ank_2"/>
    <property type="match status" value="1"/>
</dbReference>
<keyword evidence="12" id="KW-1185">Reference proteome</keyword>
<feature type="compositionally biased region" description="Acidic residues" evidence="10">
    <location>
        <begin position="136"/>
        <end position="150"/>
    </location>
</feature>
<proteinExistence type="predicted"/>
<organism evidence="11 12">
    <name type="scientific">Paralvinella palmiformis</name>
    <dbReference type="NCBI Taxonomy" id="53620"/>
    <lineage>
        <taxon>Eukaryota</taxon>
        <taxon>Metazoa</taxon>
        <taxon>Spiralia</taxon>
        <taxon>Lophotrochozoa</taxon>
        <taxon>Annelida</taxon>
        <taxon>Polychaeta</taxon>
        <taxon>Sedentaria</taxon>
        <taxon>Canalipalpata</taxon>
        <taxon>Terebellida</taxon>
        <taxon>Terebelliformia</taxon>
        <taxon>Alvinellidae</taxon>
        <taxon>Paralvinella</taxon>
    </lineage>
</organism>
<dbReference type="InterPro" id="IPR038753">
    <property type="entry name" value="NFKBIL1"/>
</dbReference>
<dbReference type="PROSITE" id="PS50088">
    <property type="entry name" value="ANK_REPEAT"/>
    <property type="match status" value="1"/>
</dbReference>
<gene>
    <name evidence="11" type="ORF">LSH36_471g06057</name>
</gene>
<dbReference type="InterPro" id="IPR002110">
    <property type="entry name" value="Ankyrin_rpt"/>
</dbReference>
<dbReference type="AlphaFoldDB" id="A0AAD9J9L5"/>
<sequence>MKHKKQRHDDSRKCLKYIKRNDLPRLKSYLKKYTLNINEVKLCGDNTLLHAACELGSDGIVSYLLRKGANCTLFNAEGNLPIHLAVKYALDGHKHAYTDLVLMLVHKSPSSLDVPNADGCTCRELLEPFKAALSSDSEDTDTDSSTDDDQIPNNDPWQRRLAEELTDEYYEGYGRYEDAYHRDAEEAETWDQWADRIGDEHKTRQHSVFYPSHANSHKRQATKDNHLPKRPKISEEKRRAFEEKLKQEMLKQKEELSEIRNVIHKQLFDTYELMCGYLFDDKQKVEARDRILAEASKQKSASIRRRLLVLENKAVLLQFADIPWPVKSGSSFHKGQDGGEDQLTEFLFGGLDEGSEVYEQRLKKEQRKWHPDRFLQKCGARLKDNDEASIIDAVTKISQVLNKLSNNRK</sequence>
<dbReference type="PROSITE" id="PS50297">
    <property type="entry name" value="ANK_REP_REGION"/>
    <property type="match status" value="1"/>
</dbReference>
<dbReference type="GO" id="GO:0043124">
    <property type="term" value="P:negative regulation of canonical NF-kappaB signal transduction"/>
    <property type="evidence" value="ECO:0007669"/>
    <property type="project" value="InterPro"/>
</dbReference>
<dbReference type="SUPFAM" id="SSF48403">
    <property type="entry name" value="Ankyrin repeat"/>
    <property type="match status" value="1"/>
</dbReference>
<keyword evidence="6" id="KW-0539">Nucleus</keyword>
<name>A0AAD9J9L5_9ANNE</name>
<evidence type="ECO:0000313" key="12">
    <source>
        <dbReference type="Proteomes" id="UP001208570"/>
    </source>
</evidence>
<dbReference type="SMART" id="SM00248">
    <property type="entry name" value="ANK"/>
    <property type="match status" value="2"/>
</dbReference>
<dbReference type="GO" id="GO:0005634">
    <property type="term" value="C:nucleus"/>
    <property type="evidence" value="ECO:0007669"/>
    <property type="project" value="UniProtKB-SubCell"/>
</dbReference>
<evidence type="ECO:0000256" key="2">
    <source>
        <dbReference type="ARBA" id="ARBA00014259"/>
    </source>
</evidence>
<evidence type="ECO:0000256" key="5">
    <source>
        <dbReference type="ARBA" id="ARBA00023043"/>
    </source>
</evidence>
<dbReference type="PANTHER" id="PTHR15263">
    <property type="entry name" value="I-KAPPA-B-LIKE PROTEIN IKBL"/>
    <property type="match status" value="1"/>
</dbReference>
<feature type="repeat" description="ANK" evidence="9">
    <location>
        <begin position="44"/>
        <end position="76"/>
    </location>
</feature>
<accession>A0AAD9J9L5</accession>
<evidence type="ECO:0000256" key="10">
    <source>
        <dbReference type="SAM" id="MobiDB-lite"/>
    </source>
</evidence>
<evidence type="ECO:0000256" key="3">
    <source>
        <dbReference type="ARBA" id="ARBA00022553"/>
    </source>
</evidence>
<dbReference type="PANTHER" id="PTHR15263:SF1">
    <property type="entry name" value="NF-KAPPA-B INHIBITOR-LIKE PROTEIN 1"/>
    <property type="match status" value="1"/>
</dbReference>
<dbReference type="Gene3D" id="1.25.40.20">
    <property type="entry name" value="Ankyrin repeat-containing domain"/>
    <property type="match status" value="1"/>
</dbReference>
<evidence type="ECO:0000256" key="7">
    <source>
        <dbReference type="ARBA" id="ARBA00030621"/>
    </source>
</evidence>
<dbReference type="Proteomes" id="UP001208570">
    <property type="component" value="Unassembled WGS sequence"/>
</dbReference>